<evidence type="ECO:0000313" key="7">
    <source>
        <dbReference type="Proteomes" id="UP000654075"/>
    </source>
</evidence>
<comment type="similarity">
    <text evidence="1 4">Belongs to the peptidase S9A family.</text>
</comment>
<proteinExistence type="inferred from homology"/>
<dbReference type="InterPro" id="IPR029058">
    <property type="entry name" value="AB_hydrolase_fold"/>
</dbReference>
<comment type="function">
    <text evidence="3">Serine peptidase whose precise substrate specificity remains unclear. Does not cleave peptides after a arginine or lysine residue. Regulates trans-Golgi network morphology and sorting by regulating the membrane binding of the AP-1 complex. May play a role in the regulation of synaptic vesicle exocytosis.</text>
</comment>
<dbReference type="GO" id="GO:0006508">
    <property type="term" value="P:proteolysis"/>
    <property type="evidence" value="ECO:0007669"/>
    <property type="project" value="UniProtKB-KW"/>
</dbReference>
<dbReference type="PRINTS" id="PR00862">
    <property type="entry name" value="PROLIGOPTASE"/>
</dbReference>
<organism evidence="6 7">
    <name type="scientific">Polarella glacialis</name>
    <name type="common">Dinoflagellate</name>
    <dbReference type="NCBI Taxonomy" id="89957"/>
    <lineage>
        <taxon>Eukaryota</taxon>
        <taxon>Sar</taxon>
        <taxon>Alveolata</taxon>
        <taxon>Dinophyceae</taxon>
        <taxon>Suessiales</taxon>
        <taxon>Suessiaceae</taxon>
        <taxon>Polarella</taxon>
    </lineage>
</organism>
<dbReference type="PANTHER" id="PTHR11757">
    <property type="entry name" value="PROTEASE FAMILY S9A OLIGOPEPTIDASE"/>
    <property type="match status" value="1"/>
</dbReference>
<evidence type="ECO:0000256" key="2">
    <source>
        <dbReference type="ARBA" id="ARBA00022801"/>
    </source>
</evidence>
<sequence length="356" mass="40013">FYDYPGQAYSVIFPEAQETTGLMHTPRTQAAAKSLYSVSLGTNREFRTEMLQLHYTSYMVPGRTYSYHVLSKDFKLLKENGAPGYNPSLYRAEQILSKERQVPISLVYRADLHPQGLHGGPFPTLLTGYGAYGACQDPYFDAGLLSLLDRGVVYAVAHVRGGGELGREWYEEGRYFKVKNRFYDFIAAAESLVSFGIAEKSRLAAWGESSGGLLVSASVNLRPDLFKAIVLEVPFTDAMNTMADPTIPLTCGEWEEIGNPNERETFQYMMEYSPYDNIRMQDYPAALVTASLNDTMVGYWEPLKYVSKLRRMKTDSNPVLLKVNFHAGHGGSTDRYEAMRDQAHNFAFLLDQLGVV</sequence>
<dbReference type="AlphaFoldDB" id="A0A813DVA0"/>
<evidence type="ECO:0000256" key="4">
    <source>
        <dbReference type="RuleBase" id="RU368024"/>
    </source>
</evidence>
<feature type="domain" description="Peptidase S9 prolyl oligopeptidase catalytic" evidence="5">
    <location>
        <begin position="140"/>
        <end position="354"/>
    </location>
</feature>
<accession>A0A813DVA0</accession>
<dbReference type="EMBL" id="CAJNNV010005305">
    <property type="protein sequence ID" value="CAE8591911.1"/>
    <property type="molecule type" value="Genomic_DNA"/>
</dbReference>
<keyword evidence="4" id="KW-0645">Protease</keyword>
<dbReference type="GO" id="GO:0004252">
    <property type="term" value="F:serine-type endopeptidase activity"/>
    <property type="evidence" value="ECO:0007669"/>
    <property type="project" value="UniProtKB-UniRule"/>
</dbReference>
<comment type="caution">
    <text evidence="6">The sequence shown here is derived from an EMBL/GenBank/DDBJ whole genome shotgun (WGS) entry which is preliminary data.</text>
</comment>
<name>A0A813DVA0_POLGL</name>
<dbReference type="Gene3D" id="2.130.10.120">
    <property type="entry name" value="Prolyl oligopeptidase, N-terminal domain"/>
    <property type="match status" value="1"/>
</dbReference>
<dbReference type="Gene3D" id="3.40.50.1820">
    <property type="entry name" value="alpha/beta hydrolase"/>
    <property type="match status" value="1"/>
</dbReference>
<reference evidence="6" key="1">
    <citation type="submission" date="2021-02" db="EMBL/GenBank/DDBJ databases">
        <authorList>
            <person name="Dougan E. K."/>
            <person name="Rhodes N."/>
            <person name="Thang M."/>
            <person name="Chan C."/>
        </authorList>
    </citation>
    <scope>NUCLEOTIDE SEQUENCE</scope>
</reference>
<dbReference type="InterPro" id="IPR002470">
    <property type="entry name" value="Peptidase_S9A"/>
</dbReference>
<evidence type="ECO:0000313" key="6">
    <source>
        <dbReference type="EMBL" id="CAE8591911.1"/>
    </source>
</evidence>
<keyword evidence="7" id="KW-1185">Reference proteome</keyword>
<keyword evidence="2 4" id="KW-0378">Hydrolase</keyword>
<gene>
    <name evidence="6" type="ORF">PGLA1383_LOCUS10570</name>
</gene>
<dbReference type="OMA" id="NCELGAG"/>
<dbReference type="EC" id="3.4.21.-" evidence="4"/>
<dbReference type="Pfam" id="PF00326">
    <property type="entry name" value="Peptidase_S9"/>
    <property type="match status" value="1"/>
</dbReference>
<dbReference type="SUPFAM" id="SSF53474">
    <property type="entry name" value="alpha/beta-Hydrolases"/>
    <property type="match status" value="1"/>
</dbReference>
<protein>
    <recommendedName>
        <fullName evidence="4">Prolyl endopeptidase</fullName>
        <ecNumber evidence="4">3.4.21.-</ecNumber>
    </recommendedName>
</protein>
<dbReference type="PANTHER" id="PTHR11757:SF19">
    <property type="entry name" value="PROLYL ENDOPEPTIDASE-LIKE"/>
    <property type="match status" value="1"/>
</dbReference>
<evidence type="ECO:0000256" key="1">
    <source>
        <dbReference type="ARBA" id="ARBA00005228"/>
    </source>
</evidence>
<evidence type="ECO:0000259" key="5">
    <source>
        <dbReference type="Pfam" id="PF00326"/>
    </source>
</evidence>
<dbReference type="InterPro" id="IPR002471">
    <property type="entry name" value="Pept_S9_AS"/>
</dbReference>
<dbReference type="Proteomes" id="UP000654075">
    <property type="component" value="Unassembled WGS sequence"/>
</dbReference>
<evidence type="ECO:0000256" key="3">
    <source>
        <dbReference type="ARBA" id="ARBA00045448"/>
    </source>
</evidence>
<dbReference type="InterPro" id="IPR001375">
    <property type="entry name" value="Peptidase_S9_cat"/>
</dbReference>
<keyword evidence="4" id="KW-0720">Serine protease</keyword>
<dbReference type="PROSITE" id="PS00708">
    <property type="entry name" value="PRO_ENDOPEP_SER"/>
    <property type="match status" value="1"/>
</dbReference>
<dbReference type="InterPro" id="IPR051543">
    <property type="entry name" value="Serine_Peptidase_S9A"/>
</dbReference>
<dbReference type="OrthoDB" id="248387at2759"/>
<feature type="non-terminal residue" evidence="6">
    <location>
        <position position="356"/>
    </location>
</feature>